<dbReference type="PANTHER" id="PTHR42748">
    <property type="entry name" value="NITROGEN METABOLITE REPRESSION PROTEIN NMRA FAMILY MEMBER"/>
    <property type="match status" value="1"/>
</dbReference>
<evidence type="ECO:0000256" key="3">
    <source>
        <dbReference type="SAM" id="MobiDB-lite"/>
    </source>
</evidence>
<dbReference type="GeneID" id="34598215"/>
<gene>
    <name evidence="5" type="ORF">AYO21_03043</name>
</gene>
<feature type="region of interest" description="Disordered" evidence="3">
    <location>
        <begin position="223"/>
        <end position="254"/>
    </location>
</feature>
<proteinExistence type="inferred from homology"/>
<evidence type="ECO:0000256" key="2">
    <source>
        <dbReference type="ARBA" id="ARBA00022857"/>
    </source>
</evidence>
<feature type="compositionally biased region" description="Polar residues" evidence="3">
    <location>
        <begin position="243"/>
        <end position="254"/>
    </location>
</feature>
<dbReference type="InterPro" id="IPR036291">
    <property type="entry name" value="NAD(P)-bd_dom_sf"/>
</dbReference>
<dbReference type="RefSeq" id="XP_022514712.1">
    <property type="nucleotide sequence ID" value="XM_022653018.1"/>
</dbReference>
<dbReference type="OrthoDB" id="3358371at2759"/>
<dbReference type="AlphaFoldDB" id="A0A177FGL9"/>
<reference evidence="5 6" key="1">
    <citation type="submission" date="2016-03" db="EMBL/GenBank/DDBJ databases">
        <title>Draft genome sequence of the Fonsecaea monophora CBS 269.37.</title>
        <authorList>
            <person name="Bombassaro A."/>
            <person name="Vinicius W.A."/>
            <person name="De Hoog S."/>
            <person name="Sun J."/>
            <person name="Souza E.M."/>
            <person name="Raittz R.T."/>
            <person name="Costa F."/>
            <person name="Leao A.C."/>
            <person name="Tadra-Sfeir M.Z."/>
            <person name="Baura V."/>
            <person name="Balsanelli E."/>
            <person name="Pedrosa F.O."/>
            <person name="Moreno L.F."/>
            <person name="Steffens M.B."/>
            <person name="Xi L."/>
            <person name="Bocca A.L."/>
            <person name="Felipe M.S."/>
            <person name="Teixeira M."/>
            <person name="Telles Filho F.Q."/>
            <person name="Azevedo C.M."/>
            <person name="Gomes R."/>
            <person name="Vicente V.A."/>
        </authorList>
    </citation>
    <scope>NUCLEOTIDE SEQUENCE [LARGE SCALE GENOMIC DNA]</scope>
    <source>
        <strain evidence="5 6">CBS 269.37</strain>
    </source>
</reference>
<sequence length="254" mass="27934">MAKLLTAVGATGTQGLSAINAVLADGSHKVRGLTRSPSSDKAAALAKRGVEGRFVLAYSEDTTSGKLLSDWSEITGIPAAYVQTSLEDFNPVQPGLGLEMGIMMAIWNALRDQSWSGEEGLLTREELGIELSELTTVKDTHKVIDWDELLQVQHGRRQRTKKGKRKEGYPACISSNQYWYECPNIKRGFPFMSNRILISDNSSPQDQTYAFLRWTVEETLRSSLRPQNPSGPSKLSCCHTENHSVSSAPSSWSG</sequence>
<evidence type="ECO:0000259" key="4">
    <source>
        <dbReference type="Pfam" id="PF05368"/>
    </source>
</evidence>
<comment type="similarity">
    <text evidence="1">Belongs to the NmrA-type oxidoreductase family.</text>
</comment>
<evidence type="ECO:0000313" key="6">
    <source>
        <dbReference type="Proteomes" id="UP000077002"/>
    </source>
</evidence>
<name>A0A177FGL9_9EURO</name>
<dbReference type="Pfam" id="PF05368">
    <property type="entry name" value="NmrA"/>
    <property type="match status" value="1"/>
</dbReference>
<dbReference type="GO" id="GO:0005634">
    <property type="term" value="C:nucleus"/>
    <property type="evidence" value="ECO:0007669"/>
    <property type="project" value="TreeGrafter"/>
</dbReference>
<dbReference type="EMBL" id="LVKK01000014">
    <property type="protein sequence ID" value="OAG42760.1"/>
    <property type="molecule type" value="Genomic_DNA"/>
</dbReference>
<dbReference type="InterPro" id="IPR051164">
    <property type="entry name" value="NmrA-like_oxidored"/>
</dbReference>
<evidence type="ECO:0000313" key="5">
    <source>
        <dbReference type="EMBL" id="OAG42760.1"/>
    </source>
</evidence>
<keyword evidence="6" id="KW-1185">Reference proteome</keyword>
<organism evidence="5 6">
    <name type="scientific">Fonsecaea monophora</name>
    <dbReference type="NCBI Taxonomy" id="254056"/>
    <lineage>
        <taxon>Eukaryota</taxon>
        <taxon>Fungi</taxon>
        <taxon>Dikarya</taxon>
        <taxon>Ascomycota</taxon>
        <taxon>Pezizomycotina</taxon>
        <taxon>Eurotiomycetes</taxon>
        <taxon>Chaetothyriomycetidae</taxon>
        <taxon>Chaetothyriales</taxon>
        <taxon>Herpotrichiellaceae</taxon>
        <taxon>Fonsecaea</taxon>
    </lineage>
</organism>
<dbReference type="SUPFAM" id="SSF51735">
    <property type="entry name" value="NAD(P)-binding Rossmann-fold domains"/>
    <property type="match status" value="1"/>
</dbReference>
<comment type="caution">
    <text evidence="5">The sequence shown here is derived from an EMBL/GenBank/DDBJ whole genome shotgun (WGS) entry which is preliminary data.</text>
</comment>
<keyword evidence="2" id="KW-0521">NADP</keyword>
<feature type="domain" description="NmrA-like" evidence="4">
    <location>
        <begin position="2"/>
        <end position="51"/>
    </location>
</feature>
<dbReference type="Proteomes" id="UP000077002">
    <property type="component" value="Unassembled WGS sequence"/>
</dbReference>
<accession>A0A177FGL9</accession>
<dbReference type="PANTHER" id="PTHR42748:SF7">
    <property type="entry name" value="NMRA LIKE REDOX SENSOR 1-RELATED"/>
    <property type="match status" value="1"/>
</dbReference>
<protein>
    <recommendedName>
        <fullName evidence="4">NmrA-like domain-containing protein</fullName>
    </recommendedName>
</protein>
<dbReference type="InterPro" id="IPR008030">
    <property type="entry name" value="NmrA-like"/>
</dbReference>
<evidence type="ECO:0000256" key="1">
    <source>
        <dbReference type="ARBA" id="ARBA00006328"/>
    </source>
</evidence>
<dbReference type="Gene3D" id="3.40.50.720">
    <property type="entry name" value="NAD(P)-binding Rossmann-like Domain"/>
    <property type="match status" value="1"/>
</dbReference>
<feature type="compositionally biased region" description="Polar residues" evidence="3">
    <location>
        <begin position="223"/>
        <end position="233"/>
    </location>
</feature>